<dbReference type="RefSeq" id="WP_377926504.1">
    <property type="nucleotide sequence ID" value="NZ_JBHUEM010000003.1"/>
</dbReference>
<accession>A0ABW4LJK4</accession>
<gene>
    <name evidence="2" type="ORF">ACFSCX_02395</name>
</gene>
<dbReference type="Pfam" id="PF07508">
    <property type="entry name" value="Recombinase"/>
    <property type="match status" value="1"/>
</dbReference>
<name>A0ABW4LJK4_9BACI</name>
<evidence type="ECO:0000259" key="1">
    <source>
        <dbReference type="Pfam" id="PF07508"/>
    </source>
</evidence>
<keyword evidence="3" id="KW-1185">Reference proteome</keyword>
<dbReference type="InterPro" id="IPR038109">
    <property type="entry name" value="DNA_bind_recomb_sf"/>
</dbReference>
<sequence>MYSIGLLKYESKNKKLKLIPEEAKVVKYIFEKYANELWVYRKIASSLNTQVLRQKMEKDGLKHC</sequence>
<reference evidence="3" key="1">
    <citation type="journal article" date="2019" name="Int. J. Syst. Evol. Microbiol.">
        <title>The Global Catalogue of Microorganisms (GCM) 10K type strain sequencing project: providing services to taxonomists for standard genome sequencing and annotation.</title>
        <authorList>
            <consortium name="The Broad Institute Genomics Platform"/>
            <consortium name="The Broad Institute Genome Sequencing Center for Infectious Disease"/>
            <person name="Wu L."/>
            <person name="Ma J."/>
        </authorList>
    </citation>
    <scope>NUCLEOTIDE SEQUENCE [LARGE SCALE GENOMIC DNA]</scope>
    <source>
        <strain evidence="3">CCUG 49339</strain>
    </source>
</reference>
<dbReference type="Gene3D" id="3.90.1750.20">
    <property type="entry name" value="Putative Large Serine Recombinase, Chain B, Domain 2"/>
    <property type="match status" value="1"/>
</dbReference>
<dbReference type="Proteomes" id="UP001597214">
    <property type="component" value="Unassembled WGS sequence"/>
</dbReference>
<evidence type="ECO:0000313" key="3">
    <source>
        <dbReference type="Proteomes" id="UP001597214"/>
    </source>
</evidence>
<dbReference type="EMBL" id="JBHUEM010000003">
    <property type="protein sequence ID" value="MFD1735404.1"/>
    <property type="molecule type" value="Genomic_DNA"/>
</dbReference>
<evidence type="ECO:0000313" key="2">
    <source>
        <dbReference type="EMBL" id="MFD1735404.1"/>
    </source>
</evidence>
<proteinExistence type="predicted"/>
<organism evidence="2 3">
    <name type="scientific">Bacillus salitolerans</name>
    <dbReference type="NCBI Taxonomy" id="1437434"/>
    <lineage>
        <taxon>Bacteria</taxon>
        <taxon>Bacillati</taxon>
        <taxon>Bacillota</taxon>
        <taxon>Bacilli</taxon>
        <taxon>Bacillales</taxon>
        <taxon>Bacillaceae</taxon>
        <taxon>Bacillus</taxon>
    </lineage>
</organism>
<feature type="domain" description="Recombinase" evidence="1">
    <location>
        <begin position="20"/>
        <end position="58"/>
    </location>
</feature>
<comment type="caution">
    <text evidence="2">The sequence shown here is derived from an EMBL/GenBank/DDBJ whole genome shotgun (WGS) entry which is preliminary data.</text>
</comment>
<dbReference type="InterPro" id="IPR011109">
    <property type="entry name" value="DNA_bind_recombinase_dom"/>
</dbReference>
<protein>
    <submittedName>
        <fullName evidence="2">Recombinase family protein</fullName>
    </submittedName>
</protein>